<dbReference type="RefSeq" id="WP_066870594.1">
    <property type="nucleotide sequence ID" value="NZ_LNQB01000061.1"/>
</dbReference>
<dbReference type="PANTHER" id="PTHR42850:SF4">
    <property type="entry name" value="ZINC-DEPENDENT ENDOPOLYPHOSPHATASE"/>
    <property type="match status" value="1"/>
</dbReference>
<dbReference type="InterPro" id="IPR050126">
    <property type="entry name" value="Ap4A_hydrolase"/>
</dbReference>
<dbReference type="GO" id="GO:0008803">
    <property type="term" value="F:bis(5'-nucleosyl)-tetraphosphatase (symmetrical) activity"/>
    <property type="evidence" value="ECO:0007669"/>
    <property type="project" value="TreeGrafter"/>
</dbReference>
<dbReference type="GO" id="GO:0016791">
    <property type="term" value="F:phosphatase activity"/>
    <property type="evidence" value="ECO:0007669"/>
    <property type="project" value="TreeGrafter"/>
</dbReference>
<keyword evidence="3" id="KW-1185">Reference proteome</keyword>
<dbReference type="Proteomes" id="UP000078507">
    <property type="component" value="Unassembled WGS sequence"/>
</dbReference>
<dbReference type="PANTHER" id="PTHR42850">
    <property type="entry name" value="METALLOPHOSPHOESTERASE"/>
    <property type="match status" value="1"/>
</dbReference>
<name>A0A178YNF2_SINSA</name>
<dbReference type="InterPro" id="IPR004843">
    <property type="entry name" value="Calcineurin-like_PHP"/>
</dbReference>
<evidence type="ECO:0000313" key="3">
    <source>
        <dbReference type="Proteomes" id="UP000078507"/>
    </source>
</evidence>
<dbReference type="Pfam" id="PF00149">
    <property type="entry name" value="Metallophos"/>
    <property type="match status" value="1"/>
</dbReference>
<dbReference type="InterPro" id="IPR029052">
    <property type="entry name" value="Metallo-depent_PP-like"/>
</dbReference>
<dbReference type="OrthoDB" id="9807890at2"/>
<dbReference type="SUPFAM" id="SSF56300">
    <property type="entry name" value="Metallo-dependent phosphatases"/>
    <property type="match status" value="1"/>
</dbReference>
<evidence type="ECO:0000259" key="1">
    <source>
        <dbReference type="Pfam" id="PF00149"/>
    </source>
</evidence>
<accession>A0A178YNF2</accession>
<comment type="caution">
    <text evidence="2">The sequence shown here is derived from an EMBL/GenBank/DDBJ whole genome shotgun (WGS) entry which is preliminary data.</text>
</comment>
<protein>
    <recommendedName>
        <fullName evidence="1">Calcineurin-like phosphoesterase domain-containing protein</fullName>
    </recommendedName>
</protein>
<gene>
    <name evidence="2" type="ORF">ATB98_24140</name>
</gene>
<evidence type="ECO:0000313" key="2">
    <source>
        <dbReference type="EMBL" id="OAP48443.1"/>
    </source>
</evidence>
<feature type="domain" description="Calcineurin-like phosphoesterase" evidence="1">
    <location>
        <begin position="8"/>
        <end position="196"/>
    </location>
</feature>
<organism evidence="2 3">
    <name type="scientific">Sinorhizobium saheli</name>
    <dbReference type="NCBI Taxonomy" id="36856"/>
    <lineage>
        <taxon>Bacteria</taxon>
        <taxon>Pseudomonadati</taxon>
        <taxon>Pseudomonadota</taxon>
        <taxon>Alphaproteobacteria</taxon>
        <taxon>Hyphomicrobiales</taxon>
        <taxon>Rhizobiaceae</taxon>
        <taxon>Sinorhizobium/Ensifer group</taxon>
        <taxon>Sinorhizobium</taxon>
    </lineage>
</organism>
<dbReference type="AlphaFoldDB" id="A0A178YNF2"/>
<reference evidence="2 3" key="1">
    <citation type="submission" date="2015-11" db="EMBL/GenBank/DDBJ databases">
        <title>Ensifer anhuiense sp. nov., an effective nitrogen fixation bacterium with Glycine soja.</title>
        <authorList>
            <person name="Yan H."/>
            <person name="Chen W."/>
        </authorList>
    </citation>
    <scope>NUCLEOTIDE SEQUENCE [LARGE SCALE GENOMIC DNA]</scope>
    <source>
        <strain evidence="2 3">LMG 7837</strain>
    </source>
</reference>
<dbReference type="Gene3D" id="3.60.21.10">
    <property type="match status" value="1"/>
</dbReference>
<dbReference type="GO" id="GO:0110154">
    <property type="term" value="P:RNA decapping"/>
    <property type="evidence" value="ECO:0007669"/>
    <property type="project" value="TreeGrafter"/>
</dbReference>
<dbReference type="GO" id="GO:0005737">
    <property type="term" value="C:cytoplasm"/>
    <property type="evidence" value="ECO:0007669"/>
    <property type="project" value="TreeGrafter"/>
</dbReference>
<dbReference type="STRING" id="36856.ATB98_24140"/>
<proteinExistence type="predicted"/>
<sequence>MTSTHTFAIGDVHGRADLLRSLLDGISDRAGRIGCAHRIVFLGDIIDRGPNSREAMNLVSSTLKEIPDSRLVLGNHDSFILRILDEQDSGRKQALLLHWIAKMGGRATLASYGFDFSNADLDRILDVVDVVDVDHVAILRGAEKYVELDDHILVHAGVEPGVPLTRQDPYKLMWIREPFLSFSESFGKAVVHGHTPTSSLMVERFHRRIAIDTGAHDRSILSALHIPPRGSEKVLQAVAPLQGAVR</sequence>
<dbReference type="EMBL" id="LNQB01000061">
    <property type="protein sequence ID" value="OAP48443.1"/>
    <property type="molecule type" value="Genomic_DNA"/>
</dbReference>